<keyword evidence="5" id="KW-1003">Cell membrane</keyword>
<evidence type="ECO:0000256" key="7">
    <source>
        <dbReference type="ARBA" id="ARBA00022989"/>
    </source>
</evidence>
<dbReference type="InterPro" id="IPR036259">
    <property type="entry name" value="MFS_trans_sf"/>
</dbReference>
<protein>
    <recommendedName>
        <fullName evidence="3">Molybdate-anion transporter</fullName>
    </recommendedName>
    <alternativeName>
        <fullName evidence="10">Major facilitator superfamily domain-containing protein 5</fullName>
    </alternativeName>
    <alternativeName>
        <fullName evidence="11">Molybdate transporter 2 homolog</fullName>
    </alternativeName>
</protein>
<feature type="transmembrane region" description="Helical" evidence="12">
    <location>
        <begin position="174"/>
        <end position="197"/>
    </location>
</feature>
<accession>A0A2N3NK94</accession>
<reference evidence="13 14" key="1">
    <citation type="journal article" date="2017" name="G3 (Bethesda)">
        <title>First Draft Genome Sequence of the Pathogenic Fungus Lomentospora prolificans (Formerly Scedosporium prolificans).</title>
        <authorList>
            <person name="Luo R."/>
            <person name="Zimin A."/>
            <person name="Workman R."/>
            <person name="Fan Y."/>
            <person name="Pertea G."/>
            <person name="Grossman N."/>
            <person name="Wear M.P."/>
            <person name="Jia B."/>
            <person name="Miller H."/>
            <person name="Casadevall A."/>
            <person name="Timp W."/>
            <person name="Zhang S.X."/>
            <person name="Salzberg S.L."/>
        </authorList>
    </citation>
    <scope>NUCLEOTIDE SEQUENCE [LARGE SCALE GENOMIC DNA]</scope>
    <source>
        <strain evidence="13 14">JHH-5317</strain>
    </source>
</reference>
<feature type="transmembrane region" description="Helical" evidence="12">
    <location>
        <begin position="115"/>
        <end position="133"/>
    </location>
</feature>
<dbReference type="PANTHER" id="PTHR23516">
    <property type="entry name" value="SAM (S-ADENOSYL METHIONINE) TRANSPORTER"/>
    <property type="match status" value="1"/>
</dbReference>
<evidence type="ECO:0000313" key="14">
    <source>
        <dbReference type="Proteomes" id="UP000233524"/>
    </source>
</evidence>
<proteinExistence type="predicted"/>
<evidence type="ECO:0000256" key="6">
    <source>
        <dbReference type="ARBA" id="ARBA00022692"/>
    </source>
</evidence>
<keyword evidence="14" id="KW-1185">Reference proteome</keyword>
<dbReference type="Pfam" id="PF05631">
    <property type="entry name" value="MFS_5"/>
    <property type="match status" value="1"/>
</dbReference>
<evidence type="ECO:0000256" key="1">
    <source>
        <dbReference type="ARBA" id="ARBA00003019"/>
    </source>
</evidence>
<dbReference type="AlphaFoldDB" id="A0A2N3NK94"/>
<evidence type="ECO:0000256" key="4">
    <source>
        <dbReference type="ARBA" id="ARBA00022448"/>
    </source>
</evidence>
<evidence type="ECO:0000313" key="13">
    <source>
        <dbReference type="EMBL" id="PKS12875.1"/>
    </source>
</evidence>
<evidence type="ECO:0000256" key="9">
    <source>
        <dbReference type="ARBA" id="ARBA00023136"/>
    </source>
</evidence>
<feature type="transmembrane region" description="Helical" evidence="12">
    <location>
        <begin position="425"/>
        <end position="445"/>
    </location>
</feature>
<keyword evidence="6 12" id="KW-0812">Transmembrane</keyword>
<feature type="transmembrane region" description="Helical" evidence="12">
    <location>
        <begin position="333"/>
        <end position="352"/>
    </location>
</feature>
<keyword evidence="7 12" id="KW-1133">Transmembrane helix</keyword>
<organism evidence="13 14">
    <name type="scientific">Lomentospora prolificans</name>
    <dbReference type="NCBI Taxonomy" id="41688"/>
    <lineage>
        <taxon>Eukaryota</taxon>
        <taxon>Fungi</taxon>
        <taxon>Dikarya</taxon>
        <taxon>Ascomycota</taxon>
        <taxon>Pezizomycotina</taxon>
        <taxon>Sordariomycetes</taxon>
        <taxon>Hypocreomycetidae</taxon>
        <taxon>Microascales</taxon>
        <taxon>Microascaceae</taxon>
        <taxon>Lomentospora</taxon>
    </lineage>
</organism>
<evidence type="ECO:0000256" key="8">
    <source>
        <dbReference type="ARBA" id="ARBA00023065"/>
    </source>
</evidence>
<feature type="transmembrane region" description="Helical" evidence="12">
    <location>
        <begin position="364"/>
        <end position="384"/>
    </location>
</feature>
<gene>
    <name evidence="13" type="ORF">jhhlp_000215</name>
</gene>
<feature type="transmembrane region" description="Helical" evidence="12">
    <location>
        <begin position="302"/>
        <end position="321"/>
    </location>
</feature>
<dbReference type="Gene3D" id="1.20.1250.20">
    <property type="entry name" value="MFS general substrate transporter like domains"/>
    <property type="match status" value="1"/>
</dbReference>
<dbReference type="GO" id="GO:0005886">
    <property type="term" value="C:plasma membrane"/>
    <property type="evidence" value="ECO:0007669"/>
    <property type="project" value="UniProtKB-SubCell"/>
</dbReference>
<sequence>MFEDLYQKNLAGLLLICGTLLATRSSHRQKPTTQATEPASKDAAQPASQLPFYTVYALVMASDWLQGPYLYSLYRDEHAVSPPLIPLLFTTGFLSGALSAYFVGSVADRRGRRAACLAFCAVYALSCLLTMVPSVPLLFAGRVLGGVGTSLLFSAFDAWMVADFQRRGLRESGLELATTFGTMSTVNSVVAVVSGVVSEWVVEGMGTRRAPFGVAVGVLVVAAGCILRQWDENYGETPSPSSKSQNAQNQLLLKALTNKRVLSLGLASTMFEGSMYLFVFFWAPALESSAYASSSTAPPLPYGTIFASFMASMMAASLLFTKLSSSSSSTSSVNHGALLSALLAVSAAIFYALSSAPRGEQAAFWLFCAFEACVGVYWPCVGVLKGRVVDDAVRGQVYGVLRVPLNVFVVASLAVTSGGGDYVRVFRACAAFLMVGAGAVGVVVARQ</sequence>
<keyword evidence="8" id="KW-0406">Ion transport</keyword>
<feature type="transmembrane region" description="Helical" evidence="12">
    <location>
        <begin position="139"/>
        <end position="162"/>
    </location>
</feature>
<evidence type="ECO:0000256" key="11">
    <source>
        <dbReference type="ARBA" id="ARBA00032555"/>
    </source>
</evidence>
<evidence type="ECO:0000256" key="3">
    <source>
        <dbReference type="ARBA" id="ARBA00021242"/>
    </source>
</evidence>
<dbReference type="OrthoDB" id="263957at2759"/>
<dbReference type="GO" id="GO:0015098">
    <property type="term" value="F:molybdate ion transmembrane transporter activity"/>
    <property type="evidence" value="ECO:0007669"/>
    <property type="project" value="InterPro"/>
</dbReference>
<dbReference type="InParanoid" id="A0A2N3NK94"/>
<comment type="caution">
    <text evidence="13">The sequence shown here is derived from an EMBL/GenBank/DDBJ whole genome shotgun (WGS) entry which is preliminary data.</text>
</comment>
<feature type="transmembrane region" description="Helical" evidence="12">
    <location>
        <begin position="84"/>
        <end position="103"/>
    </location>
</feature>
<dbReference type="SUPFAM" id="SSF103473">
    <property type="entry name" value="MFS general substrate transporter"/>
    <property type="match status" value="1"/>
</dbReference>
<comment type="function">
    <text evidence="1">Mediates high-affinity intracellular uptake of the rare oligo-element molybdenum.</text>
</comment>
<dbReference type="EMBL" id="NLAX01000002">
    <property type="protein sequence ID" value="PKS12875.1"/>
    <property type="molecule type" value="Genomic_DNA"/>
</dbReference>
<dbReference type="Proteomes" id="UP000233524">
    <property type="component" value="Unassembled WGS sequence"/>
</dbReference>
<name>A0A2N3NK94_9PEZI</name>
<feature type="transmembrane region" description="Helical" evidence="12">
    <location>
        <begin position="396"/>
        <end position="419"/>
    </location>
</feature>
<comment type="subcellular location">
    <subcellularLocation>
        <location evidence="2">Cell membrane</location>
        <topology evidence="2">Multi-pass membrane protein</topology>
    </subcellularLocation>
</comment>
<keyword evidence="9 12" id="KW-0472">Membrane</keyword>
<dbReference type="VEuPathDB" id="FungiDB:jhhlp_000215"/>
<feature type="transmembrane region" description="Helical" evidence="12">
    <location>
        <begin position="209"/>
        <end position="227"/>
    </location>
</feature>
<feature type="transmembrane region" description="Helical" evidence="12">
    <location>
        <begin position="261"/>
        <end position="282"/>
    </location>
</feature>
<keyword evidence="4" id="KW-0813">Transport</keyword>
<evidence type="ECO:0000256" key="12">
    <source>
        <dbReference type="SAM" id="Phobius"/>
    </source>
</evidence>
<dbReference type="GO" id="GO:0006811">
    <property type="term" value="P:monoatomic ion transport"/>
    <property type="evidence" value="ECO:0007669"/>
    <property type="project" value="UniProtKB-KW"/>
</dbReference>
<dbReference type="PANTHER" id="PTHR23516:SF1">
    <property type="entry name" value="MOLYBDATE-ANION TRANSPORTER"/>
    <property type="match status" value="1"/>
</dbReference>
<dbReference type="InterPro" id="IPR008509">
    <property type="entry name" value="MOT2/MFSD5"/>
</dbReference>
<evidence type="ECO:0000256" key="2">
    <source>
        <dbReference type="ARBA" id="ARBA00004651"/>
    </source>
</evidence>
<evidence type="ECO:0000256" key="5">
    <source>
        <dbReference type="ARBA" id="ARBA00022475"/>
    </source>
</evidence>
<evidence type="ECO:0000256" key="10">
    <source>
        <dbReference type="ARBA" id="ARBA00030646"/>
    </source>
</evidence>